<evidence type="ECO:0000313" key="8">
    <source>
        <dbReference type="Proteomes" id="UP000694845"/>
    </source>
</evidence>
<evidence type="ECO:0000256" key="3">
    <source>
        <dbReference type="ARBA" id="ARBA00022833"/>
    </source>
</evidence>
<feature type="region of interest" description="Disordered" evidence="5">
    <location>
        <begin position="288"/>
        <end position="326"/>
    </location>
</feature>
<dbReference type="GeneID" id="110976492"/>
<dbReference type="InterPro" id="IPR013083">
    <property type="entry name" value="Znf_RING/FYVE/PHD"/>
</dbReference>
<dbReference type="SUPFAM" id="SSF57845">
    <property type="entry name" value="B-box zinc-binding domain"/>
    <property type="match status" value="1"/>
</dbReference>
<dbReference type="InterPro" id="IPR047153">
    <property type="entry name" value="TRIM45/56/19-like"/>
</dbReference>
<gene>
    <name evidence="9" type="primary">LOC110976492</name>
</gene>
<dbReference type="SUPFAM" id="SSF57850">
    <property type="entry name" value="RING/U-box"/>
    <property type="match status" value="1"/>
</dbReference>
<feature type="domain" description="RING-type" evidence="6">
    <location>
        <begin position="21"/>
        <end position="66"/>
    </location>
</feature>
<proteinExistence type="predicted"/>
<dbReference type="PROSITE" id="PS50089">
    <property type="entry name" value="ZF_RING_2"/>
    <property type="match status" value="1"/>
</dbReference>
<dbReference type="GO" id="GO:0008270">
    <property type="term" value="F:zinc ion binding"/>
    <property type="evidence" value="ECO:0007669"/>
    <property type="project" value="UniProtKB-KW"/>
</dbReference>
<dbReference type="Gene3D" id="3.30.40.10">
    <property type="entry name" value="Zinc/RING finger domain, C3HC4 (zinc finger)"/>
    <property type="match status" value="1"/>
</dbReference>
<evidence type="ECO:0000259" key="6">
    <source>
        <dbReference type="PROSITE" id="PS50089"/>
    </source>
</evidence>
<dbReference type="PANTHER" id="PTHR25462">
    <property type="entry name" value="BONUS, ISOFORM C-RELATED"/>
    <property type="match status" value="1"/>
</dbReference>
<evidence type="ECO:0000256" key="5">
    <source>
        <dbReference type="SAM" id="MobiDB-lite"/>
    </source>
</evidence>
<dbReference type="Proteomes" id="UP000694845">
    <property type="component" value="Unplaced"/>
</dbReference>
<keyword evidence="8" id="KW-1185">Reference proteome</keyword>
<protein>
    <submittedName>
        <fullName evidence="9">Tripartite motif-containing protein 3-like</fullName>
    </submittedName>
</protein>
<dbReference type="InterPro" id="IPR027370">
    <property type="entry name" value="Znf-RING_euk"/>
</dbReference>
<dbReference type="Gene3D" id="3.30.160.60">
    <property type="entry name" value="Classic Zinc Finger"/>
    <property type="match status" value="1"/>
</dbReference>
<dbReference type="PROSITE" id="PS50119">
    <property type="entry name" value="ZF_BBOX"/>
    <property type="match status" value="1"/>
</dbReference>
<keyword evidence="3" id="KW-0862">Zinc</keyword>
<evidence type="ECO:0000256" key="1">
    <source>
        <dbReference type="ARBA" id="ARBA00022723"/>
    </source>
</evidence>
<dbReference type="AlphaFoldDB" id="A0A8B7XZN9"/>
<evidence type="ECO:0000313" key="9">
    <source>
        <dbReference type="RefSeq" id="XP_022085495.1"/>
    </source>
</evidence>
<evidence type="ECO:0000259" key="7">
    <source>
        <dbReference type="PROSITE" id="PS50119"/>
    </source>
</evidence>
<reference evidence="9" key="1">
    <citation type="submission" date="2025-08" db="UniProtKB">
        <authorList>
            <consortium name="RefSeq"/>
        </authorList>
    </citation>
    <scope>IDENTIFICATION</scope>
</reference>
<organism evidence="8 9">
    <name type="scientific">Acanthaster planci</name>
    <name type="common">Crown-of-thorns starfish</name>
    <dbReference type="NCBI Taxonomy" id="133434"/>
    <lineage>
        <taxon>Eukaryota</taxon>
        <taxon>Metazoa</taxon>
        <taxon>Echinodermata</taxon>
        <taxon>Eleutherozoa</taxon>
        <taxon>Asterozoa</taxon>
        <taxon>Asteroidea</taxon>
        <taxon>Valvatacea</taxon>
        <taxon>Valvatida</taxon>
        <taxon>Acanthasteridae</taxon>
        <taxon>Acanthaster</taxon>
    </lineage>
</organism>
<feature type="domain" description="B box-type" evidence="7">
    <location>
        <begin position="109"/>
        <end position="151"/>
    </location>
</feature>
<evidence type="ECO:0000256" key="2">
    <source>
        <dbReference type="ARBA" id="ARBA00022771"/>
    </source>
</evidence>
<keyword evidence="1" id="KW-0479">Metal-binding</keyword>
<feature type="region of interest" description="Disordered" evidence="5">
    <location>
        <begin position="341"/>
        <end position="389"/>
    </location>
</feature>
<dbReference type="InterPro" id="IPR017907">
    <property type="entry name" value="Znf_RING_CS"/>
</dbReference>
<name>A0A8B7XZN9_ACAPL</name>
<feature type="compositionally biased region" description="Basic residues" evidence="5">
    <location>
        <begin position="300"/>
        <end position="311"/>
    </location>
</feature>
<dbReference type="SMART" id="SM00336">
    <property type="entry name" value="BBOX"/>
    <property type="match status" value="1"/>
</dbReference>
<dbReference type="OrthoDB" id="342730at2759"/>
<dbReference type="PROSITE" id="PS00518">
    <property type="entry name" value="ZF_RING_1"/>
    <property type="match status" value="1"/>
</dbReference>
<dbReference type="Pfam" id="PF13445">
    <property type="entry name" value="zf-RING_UBOX"/>
    <property type="match status" value="1"/>
</dbReference>
<dbReference type="PANTHER" id="PTHR25462:SF296">
    <property type="entry name" value="MEIOTIC P26, ISOFORM F"/>
    <property type="match status" value="1"/>
</dbReference>
<dbReference type="InterPro" id="IPR000315">
    <property type="entry name" value="Znf_B-box"/>
</dbReference>
<dbReference type="SMART" id="SM00184">
    <property type="entry name" value="RING"/>
    <property type="match status" value="1"/>
</dbReference>
<evidence type="ECO:0000256" key="4">
    <source>
        <dbReference type="PROSITE-ProRule" id="PRU00024"/>
    </source>
</evidence>
<dbReference type="OMA" id="DEAYTWR"/>
<dbReference type="RefSeq" id="XP_022085495.1">
    <property type="nucleotide sequence ID" value="XM_022229803.1"/>
</dbReference>
<dbReference type="InterPro" id="IPR001841">
    <property type="entry name" value="Znf_RING"/>
</dbReference>
<sequence>MSSTMSDVGSPSLDVSDQLECPVCTEQLWEPKLLNCGHTFCLKCLQALFQPEMFPQNPVVVCPLCRKKTPVPNKGIAGLNSNFALQSLLEALSGVKPKTPAEVAKTEDGEPTTCEIHKEMKKFYCSSCEVLICRDCTVVDHPRPEHKCMNLDEAYTWRRQLNERELQLAVRVVKLAKKAKGILQSTEASLNQRCDQVIGEIEKCREAGLEQLQEKMEAIETFQVDLENEILGLHDLTEAATKTDLLDQSKGVIESLTSLREQQDEVLDKPEKVQYPVFVASGEEIQGWPKPINLDGSGKGKSRKPRPRRQHSSGSVGQSKEETGGISGELTSLMGELLSGDSIMLDSQKGRGQGNRGRGYYHHRGRGGNQYRGRGSKRGQGGGEKGRGY</sequence>
<accession>A0A8B7XZN9</accession>
<keyword evidence="2 4" id="KW-0863">Zinc-finger</keyword>
<dbReference type="Pfam" id="PF00643">
    <property type="entry name" value="zf-B_box"/>
    <property type="match status" value="1"/>
</dbReference>
<dbReference type="KEGG" id="aplc:110976492"/>